<evidence type="ECO:0000256" key="1">
    <source>
        <dbReference type="ARBA" id="ARBA00022729"/>
    </source>
</evidence>
<keyword evidence="1" id="KW-0732">Signal</keyword>
<evidence type="ECO:0000256" key="3">
    <source>
        <dbReference type="SAM" id="MobiDB-lite"/>
    </source>
</evidence>
<organism evidence="4 5">
    <name type="scientific">Nakamurella multipartita (strain ATCC 700099 / DSM 44233 / CIP 104796 / JCM 9543 / NBRC 105858 / Y-104)</name>
    <name type="common">Microsphaera multipartita</name>
    <dbReference type="NCBI Taxonomy" id="479431"/>
    <lineage>
        <taxon>Bacteria</taxon>
        <taxon>Bacillati</taxon>
        <taxon>Actinomycetota</taxon>
        <taxon>Actinomycetes</taxon>
        <taxon>Nakamurellales</taxon>
        <taxon>Nakamurellaceae</taxon>
        <taxon>Nakamurella</taxon>
    </lineage>
</organism>
<feature type="compositionally biased region" description="Low complexity" evidence="3">
    <location>
        <begin position="44"/>
        <end position="53"/>
    </location>
</feature>
<dbReference type="EMBL" id="CP001737">
    <property type="protein sequence ID" value="ACV76912.1"/>
    <property type="molecule type" value="Genomic_DNA"/>
</dbReference>
<dbReference type="InterPro" id="IPR050955">
    <property type="entry name" value="Plant_Biomass_Hydrol_Est"/>
</dbReference>
<dbReference type="PANTHER" id="PTHR43037">
    <property type="entry name" value="UNNAMED PRODUCT-RELATED"/>
    <property type="match status" value="1"/>
</dbReference>
<dbReference type="InterPro" id="IPR010126">
    <property type="entry name" value="Esterase_phb"/>
</dbReference>
<feature type="region of interest" description="Disordered" evidence="3">
    <location>
        <begin position="285"/>
        <end position="317"/>
    </location>
</feature>
<feature type="compositionally biased region" description="Basic residues" evidence="3">
    <location>
        <begin position="10"/>
        <end position="19"/>
    </location>
</feature>
<dbReference type="PANTHER" id="PTHR43037:SF1">
    <property type="entry name" value="BLL1128 PROTEIN"/>
    <property type="match status" value="1"/>
</dbReference>
<dbReference type="KEGG" id="nml:Namu_0493"/>
<sequence>MPTPSPTRKAATRSVKKAQRTVTKAARAATKSTTAVPRKRKSTARPARSSASALPELWQPPGGQQPDPASLGKGTWHQHRYTGVAGSLAYRVYIPRGLRRTTRAPLVLALHGCTQSGLDFAAGTRWNDLADSHQFVVVYPDQSVTHHAQRCWNWFRPGHQQRAAGEPAVLAGIVRRVVQETTRWRIDPHRIYATGISAGGGMALVLAATYPELFAAVGVHSAPPFHSATGPADALAVMQGAGPTPTPSGPLPPLIVFQGTADGTVRSSNAERIVGQWSGAWTGAADKGLRPTLGKGRQTRKDPPRTASGNGPRPHRITRWSVARQVVLELWVVEGLGHAWSGGSVQGTYSDRRGPRASTAMWRFFAKHTASDPGLIGR</sequence>
<dbReference type="eggNOG" id="COG3509">
    <property type="taxonomic scope" value="Bacteria"/>
</dbReference>
<dbReference type="NCBIfam" id="TIGR01840">
    <property type="entry name" value="esterase_phb"/>
    <property type="match status" value="1"/>
</dbReference>
<keyword evidence="2" id="KW-0378">Hydrolase</keyword>
<reference evidence="5" key="1">
    <citation type="submission" date="2009-09" db="EMBL/GenBank/DDBJ databases">
        <title>The complete genome of Nakamurella multipartita DSM 44233.</title>
        <authorList>
            <consortium name="US DOE Joint Genome Institute (JGI-PGF)"/>
            <person name="Lucas S."/>
            <person name="Copeland A."/>
            <person name="Lapidus A."/>
            <person name="Glavina del Rio T."/>
            <person name="Dalin E."/>
            <person name="Tice H."/>
            <person name="Bruce D."/>
            <person name="Goodwin L."/>
            <person name="Pitluck S."/>
            <person name="Kyrpides N."/>
            <person name="Mavromatis K."/>
            <person name="Ivanova N."/>
            <person name="Ovchinnikova G."/>
            <person name="Sims D."/>
            <person name="Meincke L."/>
            <person name="Brettin T."/>
            <person name="Detter J.C."/>
            <person name="Han C."/>
            <person name="Larimer F."/>
            <person name="Land M."/>
            <person name="Hauser L."/>
            <person name="Markowitz V."/>
            <person name="Cheng J.-F."/>
            <person name="Hugenholtz P."/>
            <person name="Woyke T."/>
            <person name="Wu D."/>
            <person name="Klenk H.-P."/>
            <person name="Eisen J.A."/>
        </authorList>
    </citation>
    <scope>NUCLEOTIDE SEQUENCE [LARGE SCALE GENOMIC DNA]</scope>
    <source>
        <strain evidence="5">ATCC 700099 / DSM 44233 / CIP 104796 / JCM 9543 / NBRC 105858 / Y-104</strain>
    </source>
</reference>
<dbReference type="InterPro" id="IPR029058">
    <property type="entry name" value="AB_hydrolase_fold"/>
</dbReference>
<dbReference type="Gene3D" id="3.40.50.1820">
    <property type="entry name" value="alpha/beta hydrolase"/>
    <property type="match status" value="1"/>
</dbReference>
<keyword evidence="5" id="KW-1185">Reference proteome</keyword>
<evidence type="ECO:0000313" key="4">
    <source>
        <dbReference type="EMBL" id="ACV76912.1"/>
    </source>
</evidence>
<dbReference type="InParanoid" id="C8X743"/>
<dbReference type="GO" id="GO:0016787">
    <property type="term" value="F:hydrolase activity"/>
    <property type="evidence" value="ECO:0007669"/>
    <property type="project" value="UniProtKB-KW"/>
</dbReference>
<dbReference type="AlphaFoldDB" id="C8X743"/>
<feature type="compositionally biased region" description="Low complexity" evidence="3">
    <location>
        <begin position="20"/>
        <end position="36"/>
    </location>
</feature>
<dbReference type="STRING" id="479431.Namu_0493"/>
<evidence type="ECO:0000256" key="2">
    <source>
        <dbReference type="ARBA" id="ARBA00022801"/>
    </source>
</evidence>
<dbReference type="HOGENOM" id="CLU_027551_0_3_11"/>
<dbReference type="SUPFAM" id="SSF53474">
    <property type="entry name" value="alpha/beta-Hydrolases"/>
    <property type="match status" value="2"/>
</dbReference>
<dbReference type="FunCoup" id="C8X743">
    <property type="interactions" value="22"/>
</dbReference>
<accession>C8X743</accession>
<dbReference type="Pfam" id="PF10503">
    <property type="entry name" value="Esterase_PHB"/>
    <property type="match status" value="1"/>
</dbReference>
<dbReference type="Proteomes" id="UP000002218">
    <property type="component" value="Chromosome"/>
</dbReference>
<name>C8X743_NAKMY</name>
<evidence type="ECO:0000313" key="5">
    <source>
        <dbReference type="Proteomes" id="UP000002218"/>
    </source>
</evidence>
<reference evidence="4 5" key="2">
    <citation type="journal article" date="2010" name="Stand. Genomic Sci.">
        <title>Complete genome sequence of Nakamurella multipartita type strain (Y-104).</title>
        <authorList>
            <person name="Tice H."/>
            <person name="Mayilraj S."/>
            <person name="Sims D."/>
            <person name="Lapidus A."/>
            <person name="Nolan M."/>
            <person name="Lucas S."/>
            <person name="Glavina Del Rio T."/>
            <person name="Copeland A."/>
            <person name="Cheng J.F."/>
            <person name="Meincke L."/>
            <person name="Bruce D."/>
            <person name="Goodwin L."/>
            <person name="Pitluck S."/>
            <person name="Ivanova N."/>
            <person name="Mavromatis K."/>
            <person name="Ovchinnikova G."/>
            <person name="Pati A."/>
            <person name="Chen A."/>
            <person name="Palaniappan K."/>
            <person name="Land M."/>
            <person name="Hauser L."/>
            <person name="Chang Y.J."/>
            <person name="Jeffries C.D."/>
            <person name="Detter J.C."/>
            <person name="Brettin T."/>
            <person name="Rohde M."/>
            <person name="Goker M."/>
            <person name="Bristow J."/>
            <person name="Eisen J.A."/>
            <person name="Markowitz V."/>
            <person name="Hugenholtz P."/>
            <person name="Kyrpides N.C."/>
            <person name="Klenk H.P."/>
            <person name="Chen F."/>
        </authorList>
    </citation>
    <scope>NUCLEOTIDE SEQUENCE [LARGE SCALE GENOMIC DNA]</scope>
    <source>
        <strain evidence="5">ATCC 700099 / DSM 44233 / CIP 104796 / JCM 9543 / NBRC 105858 / Y-104</strain>
    </source>
</reference>
<dbReference type="GO" id="GO:0005576">
    <property type="term" value="C:extracellular region"/>
    <property type="evidence" value="ECO:0007669"/>
    <property type="project" value="InterPro"/>
</dbReference>
<proteinExistence type="predicted"/>
<feature type="region of interest" description="Disordered" evidence="3">
    <location>
        <begin position="1"/>
        <end position="75"/>
    </location>
</feature>
<protein>
    <submittedName>
        <fullName evidence="4">Esterase, PHB depolymerase family</fullName>
    </submittedName>
</protein>
<gene>
    <name evidence="4" type="ordered locus">Namu_0493</name>
</gene>